<proteinExistence type="predicted"/>
<evidence type="ECO:0000313" key="1">
    <source>
        <dbReference type="EMBL" id="VWP02503.1"/>
    </source>
</evidence>
<reference evidence="1" key="1">
    <citation type="submission" date="2019-10" db="EMBL/GenBank/DDBJ databases">
        <authorList>
            <person name="Nor Muhammad N."/>
        </authorList>
    </citation>
    <scope>NUCLEOTIDE SEQUENCE</scope>
</reference>
<organism evidence="1">
    <name type="scientific">Ganoderma boninense</name>
    <dbReference type="NCBI Taxonomy" id="34458"/>
    <lineage>
        <taxon>Eukaryota</taxon>
        <taxon>Fungi</taxon>
        <taxon>Dikarya</taxon>
        <taxon>Basidiomycota</taxon>
        <taxon>Agaricomycotina</taxon>
        <taxon>Agaricomycetes</taxon>
        <taxon>Polyporales</taxon>
        <taxon>Polyporaceae</taxon>
        <taxon>Ganoderma</taxon>
    </lineage>
</organism>
<sequence>MSTPQNRSIAENWRNALYTFADENKRIFTVTNCPPIIHPISTAFDGDFLANRSLGSLLRPQLSANKFPELPFLLQKLPLADPLLSRLCIDPTGVAATRYEGGWALEDKVRNAWIALEKGLLHISEILLTSSEESSVGTSGRYAIRHQEHWPPPEDYGYRNLHSSARAAENSIRHAHGAFQLLAARCSLAIALWQFPAPLRGKIPVASPSRYDSSIAAVVPDWIPFLRQANIPSSWIDALTNSALSDFSINLRVGTVYDPTNCPWLPIATVLRAANVPVFVLWPCLAESARCIAAHPYMKTFAPHPSDASLALCNLPGGQPRVVTLCRDLQTKTLPNYSILDDSAPPFGPYQLPRESREDFFVRRERYRPDQIRRESMIQKERRHLREAHADTGRPPCRRSRVYLWVKPELIFPGLNPCWAQYEYRYPIPPPAFQSLWIVHPASLRRYNSFYDEWDLWFPIGWRMTQDDDPTTSRQVETNAHQSHAVFASPIAPIEPLPDEHDLLNPPPEDRNVQNVAHPDSFVLQFWYGIRLENTRVFTGVDYKKFAQDMWHLFGETKARFPTDEAFKTSLAGWVSAVMARAWSSQALEFTWDLDSRHPHYLGTQDARLSVSIKRLRSPERKDDPDNTLRWVKIQFVQDPEDHAWSLLTTSMGALLLIRRIRDANTSCDALHSLLCAGIPARTGVWIQHPPARTVLSKPRLSLRRLQAPWRKKGERPTIQDYDAYYQRVLELCHSPHMRAAWLKGGIVWRIMVEVTGKHPQTDFGIPDMEELQKGPSGLTDHHEAVTLDSEQGGYYDDSLSRAELDIIAGVVRVYTGHGDQTEDASWWPKHSMWVRAAAYTGIWSPADERWFQRRLKDILEGREGPLNAGQWKTKMKRQQKAGKLAEIVDHRSSEFIYRNLEGHPVQSAVDISPI</sequence>
<dbReference type="AlphaFoldDB" id="A0A5K1K878"/>
<accession>A0A5K1K878</accession>
<name>A0A5K1K878_9APHY</name>
<gene>
    <name evidence="1" type="primary">I1RXV6</name>
</gene>
<protein>
    <submittedName>
        <fullName evidence="1">N/A</fullName>
    </submittedName>
</protein>
<dbReference type="EMBL" id="LR730267">
    <property type="protein sequence ID" value="VWP02503.1"/>
    <property type="molecule type" value="Genomic_DNA"/>
</dbReference>